<dbReference type="InterPro" id="IPR021533">
    <property type="entry name" value="PepSY-like"/>
</dbReference>
<proteinExistence type="predicted"/>
<evidence type="ECO:0000259" key="2">
    <source>
        <dbReference type="Pfam" id="PF11396"/>
    </source>
</evidence>
<sequence>MKKLLLLFVCLFTIQSVVRANDDKPIKVDQLPQPAQQFVKSHFGDSKVAMAKMETDWFDKSYDVIFTDGNKVEFDKQGNWKEVNCKYSAVPVSVIPAAIRKYISENYPDVKVLKIERDKKEYEVKLSNKWELKFDLQFNLIDIDN</sequence>
<dbReference type="EMBL" id="QSGO01000017">
    <property type="protein sequence ID" value="RHB32941.1"/>
    <property type="molecule type" value="Genomic_DNA"/>
</dbReference>
<name>A0A413VH58_9BACE</name>
<dbReference type="SUPFAM" id="SSF160574">
    <property type="entry name" value="BT0923-like"/>
    <property type="match status" value="1"/>
</dbReference>
<organism evidence="3 4">
    <name type="scientific">Bacteroides nordii</name>
    <dbReference type="NCBI Taxonomy" id="291645"/>
    <lineage>
        <taxon>Bacteria</taxon>
        <taxon>Pseudomonadati</taxon>
        <taxon>Bacteroidota</taxon>
        <taxon>Bacteroidia</taxon>
        <taxon>Bacteroidales</taxon>
        <taxon>Bacteroidaceae</taxon>
        <taxon>Bacteroides</taxon>
    </lineage>
</organism>
<feature type="chain" id="PRO_5019213517" description="Putative beta-lactamase-inhibitor-like PepSY-like domain-containing protein" evidence="1">
    <location>
        <begin position="21"/>
        <end position="145"/>
    </location>
</feature>
<dbReference type="Proteomes" id="UP000284379">
    <property type="component" value="Unassembled WGS sequence"/>
</dbReference>
<dbReference type="Gene3D" id="3.40.1420.30">
    <property type="match status" value="1"/>
</dbReference>
<dbReference type="AlphaFoldDB" id="A0A413VH58"/>
<evidence type="ECO:0000313" key="4">
    <source>
        <dbReference type="Proteomes" id="UP000284379"/>
    </source>
</evidence>
<feature type="signal peptide" evidence="1">
    <location>
        <begin position="1"/>
        <end position="20"/>
    </location>
</feature>
<reference evidence="3 4" key="1">
    <citation type="submission" date="2018-08" db="EMBL/GenBank/DDBJ databases">
        <title>A genome reference for cultivated species of the human gut microbiota.</title>
        <authorList>
            <person name="Zou Y."/>
            <person name="Xue W."/>
            <person name="Luo G."/>
        </authorList>
    </citation>
    <scope>NUCLEOTIDE SEQUENCE [LARGE SCALE GENOMIC DNA]</scope>
    <source>
        <strain evidence="3 4">AM40-30BH</strain>
    </source>
</reference>
<dbReference type="GeneID" id="69502100"/>
<gene>
    <name evidence="3" type="ORF">DW888_16600</name>
</gene>
<accession>A0A413VH58</accession>
<keyword evidence="1" id="KW-0732">Signal</keyword>
<dbReference type="Pfam" id="PF11396">
    <property type="entry name" value="PepSY_like"/>
    <property type="match status" value="1"/>
</dbReference>
<dbReference type="RefSeq" id="WP_002560144.1">
    <property type="nucleotide sequence ID" value="NZ_CABJFV010000017.1"/>
</dbReference>
<feature type="domain" description="Putative beta-lactamase-inhibitor-like PepSY-like" evidence="2">
    <location>
        <begin position="60"/>
        <end position="141"/>
    </location>
</feature>
<protein>
    <recommendedName>
        <fullName evidence="2">Putative beta-lactamase-inhibitor-like PepSY-like domain-containing protein</fullName>
    </recommendedName>
</protein>
<evidence type="ECO:0000313" key="3">
    <source>
        <dbReference type="EMBL" id="RHB32941.1"/>
    </source>
</evidence>
<evidence type="ECO:0000256" key="1">
    <source>
        <dbReference type="SAM" id="SignalP"/>
    </source>
</evidence>
<comment type="caution">
    <text evidence="3">The sequence shown here is derived from an EMBL/GenBank/DDBJ whole genome shotgun (WGS) entry which is preliminary data.</text>
</comment>